<evidence type="ECO:0000256" key="7">
    <source>
        <dbReference type="ARBA" id="ARBA00023136"/>
    </source>
</evidence>
<dbReference type="PROSITE" id="PS50850">
    <property type="entry name" value="MFS"/>
    <property type="match status" value="1"/>
</dbReference>
<evidence type="ECO:0000256" key="3">
    <source>
        <dbReference type="ARBA" id="ARBA00022475"/>
    </source>
</evidence>
<dbReference type="Proteomes" id="UP000324832">
    <property type="component" value="Unassembled WGS sequence"/>
</dbReference>
<dbReference type="PROSITE" id="PS00217">
    <property type="entry name" value="SUGAR_TRANSPORT_2"/>
    <property type="match status" value="1"/>
</dbReference>
<feature type="transmembrane region" description="Helical" evidence="9">
    <location>
        <begin position="139"/>
        <end position="161"/>
    </location>
</feature>
<evidence type="ECO:0000259" key="10">
    <source>
        <dbReference type="PROSITE" id="PS50850"/>
    </source>
</evidence>
<keyword evidence="8" id="KW-0325">Glycoprotein</keyword>
<feature type="transmembrane region" description="Helical" evidence="9">
    <location>
        <begin position="441"/>
        <end position="459"/>
    </location>
</feature>
<feature type="domain" description="Major facilitator superfamily (MFS) profile" evidence="10">
    <location>
        <begin position="1"/>
        <end position="463"/>
    </location>
</feature>
<dbReference type="InterPro" id="IPR036259">
    <property type="entry name" value="MFS_trans_sf"/>
</dbReference>
<keyword evidence="5 9" id="KW-0812">Transmembrane</keyword>
<dbReference type="Gene3D" id="1.20.1250.20">
    <property type="entry name" value="MFS general substrate transporter like domains"/>
    <property type="match status" value="1"/>
</dbReference>
<evidence type="ECO:0000313" key="12">
    <source>
        <dbReference type="Proteomes" id="UP000324832"/>
    </source>
</evidence>
<proteinExistence type="predicted"/>
<evidence type="ECO:0000256" key="2">
    <source>
        <dbReference type="ARBA" id="ARBA00022448"/>
    </source>
</evidence>
<dbReference type="EMBL" id="FZQP02004444">
    <property type="protein sequence ID" value="VVC99962.1"/>
    <property type="molecule type" value="Genomic_DNA"/>
</dbReference>
<dbReference type="Pfam" id="PF00083">
    <property type="entry name" value="Sugar_tr"/>
    <property type="match status" value="1"/>
</dbReference>
<dbReference type="FunFam" id="1.20.1250.20:FF:000218">
    <property type="entry name" value="facilitated trehalose transporter Tret1"/>
    <property type="match status" value="1"/>
</dbReference>
<feature type="transmembrane region" description="Helical" evidence="9">
    <location>
        <begin position="372"/>
        <end position="396"/>
    </location>
</feature>
<feature type="transmembrane region" description="Helical" evidence="9">
    <location>
        <begin position="106"/>
        <end position="127"/>
    </location>
</feature>
<dbReference type="PROSITE" id="PS00216">
    <property type="entry name" value="SUGAR_TRANSPORT_1"/>
    <property type="match status" value="1"/>
</dbReference>
<evidence type="ECO:0000256" key="8">
    <source>
        <dbReference type="ARBA" id="ARBA00023180"/>
    </source>
</evidence>
<dbReference type="InterPro" id="IPR005829">
    <property type="entry name" value="Sugar_transporter_CS"/>
</dbReference>
<organism evidence="11 12">
    <name type="scientific">Leptidea sinapis</name>
    <dbReference type="NCBI Taxonomy" id="189913"/>
    <lineage>
        <taxon>Eukaryota</taxon>
        <taxon>Metazoa</taxon>
        <taxon>Ecdysozoa</taxon>
        <taxon>Arthropoda</taxon>
        <taxon>Hexapoda</taxon>
        <taxon>Insecta</taxon>
        <taxon>Pterygota</taxon>
        <taxon>Neoptera</taxon>
        <taxon>Endopterygota</taxon>
        <taxon>Lepidoptera</taxon>
        <taxon>Glossata</taxon>
        <taxon>Ditrysia</taxon>
        <taxon>Papilionoidea</taxon>
        <taxon>Pieridae</taxon>
        <taxon>Dismorphiinae</taxon>
        <taxon>Leptidea</taxon>
    </lineage>
</organism>
<evidence type="ECO:0000256" key="5">
    <source>
        <dbReference type="ARBA" id="ARBA00022692"/>
    </source>
</evidence>
<keyword evidence="7 9" id="KW-0472">Membrane</keyword>
<evidence type="ECO:0000313" key="11">
    <source>
        <dbReference type="EMBL" id="VVC99962.1"/>
    </source>
</evidence>
<evidence type="ECO:0000256" key="9">
    <source>
        <dbReference type="SAM" id="Phobius"/>
    </source>
</evidence>
<dbReference type="PANTHER" id="PTHR48021:SF1">
    <property type="entry name" value="GH07001P-RELATED"/>
    <property type="match status" value="1"/>
</dbReference>
<comment type="subcellular location">
    <subcellularLocation>
        <location evidence="1">Cell membrane</location>
        <topology evidence="1">Multi-pass membrane protein</topology>
    </subcellularLocation>
</comment>
<keyword evidence="2" id="KW-0813">Transport</keyword>
<feature type="transmembrane region" description="Helical" evidence="9">
    <location>
        <begin position="416"/>
        <end position="435"/>
    </location>
</feature>
<feature type="transmembrane region" description="Helical" evidence="9">
    <location>
        <begin position="279"/>
        <end position="301"/>
    </location>
</feature>
<evidence type="ECO:0000256" key="6">
    <source>
        <dbReference type="ARBA" id="ARBA00022989"/>
    </source>
</evidence>
<reference evidence="11 12" key="1">
    <citation type="submission" date="2017-07" db="EMBL/GenBank/DDBJ databases">
        <authorList>
            <person name="Talla V."/>
            <person name="Backstrom N."/>
        </authorList>
    </citation>
    <scope>NUCLEOTIDE SEQUENCE [LARGE SCALE GENOMIC DNA]</scope>
</reference>
<dbReference type="PANTHER" id="PTHR48021">
    <property type="match status" value="1"/>
</dbReference>
<dbReference type="InterPro" id="IPR003663">
    <property type="entry name" value="Sugar/inositol_transpt"/>
</dbReference>
<dbReference type="InterPro" id="IPR050549">
    <property type="entry name" value="MFS_Trehalose_Transporter"/>
</dbReference>
<feature type="transmembrane region" description="Helical" evidence="9">
    <location>
        <begin position="345"/>
        <end position="366"/>
    </location>
</feature>
<feature type="transmembrane region" description="Helical" evidence="9">
    <location>
        <begin position="167"/>
        <end position="192"/>
    </location>
</feature>
<dbReference type="GO" id="GO:0005886">
    <property type="term" value="C:plasma membrane"/>
    <property type="evidence" value="ECO:0007669"/>
    <property type="project" value="UniProtKB-SubCell"/>
</dbReference>
<protein>
    <recommendedName>
        <fullName evidence="10">Major facilitator superfamily (MFS) profile domain-containing protein</fullName>
    </recommendedName>
</protein>
<feature type="transmembrane region" description="Helical" evidence="9">
    <location>
        <begin position="313"/>
        <end position="336"/>
    </location>
</feature>
<accession>A0A5E4QQL8</accession>
<keyword evidence="3" id="KW-1003">Cell membrane</keyword>
<sequence>MGKIRQFQTTLACAFSYLISAMFNVWPSYTISEYTAQNTTVISAPMTSFEVSMVGSLPSFGAMFGTMCAGTIFDVFGRQKGGLFIAFTVLLSWILVEITTSSLVIIVARFLAGLASGGASVHVPIFISEVAEESIRGMLGSAPMAFYCVGVLISYLCGWLLSYHQIIWVNMAICIMYVGLLLSSVESPVFLIKKNREEEARMSIALYRGESPDSKVVLEELSRLKQRLQPAELVPMSEVDAEKAEKEKLEESNENETCENKMPMPPYKMLFISPSSRRAFIVVGIAMSTQVMMGLTPAQVYAKDIFSQAAPGLSSHMCSVMFALVLMCGSMCSVLLSDKFGRRPLLLASAIGVCVCLVSMGFLMQTNVAPPWLTACVILAFCFVFMFGAGSVPYLLLTEVFMSEVQSLASIIIMEWMWLLSFFILGVFPLMAQYLGIPGSFYIFAGFSVIDILLAIFMLPETKGLTKEQIQEAFLGRKQK</sequence>
<dbReference type="AlphaFoldDB" id="A0A5E4QQL8"/>
<dbReference type="GO" id="GO:0022857">
    <property type="term" value="F:transmembrane transporter activity"/>
    <property type="evidence" value="ECO:0007669"/>
    <property type="project" value="InterPro"/>
</dbReference>
<keyword evidence="12" id="KW-1185">Reference proteome</keyword>
<dbReference type="PRINTS" id="PR00171">
    <property type="entry name" value="SUGRTRNSPORT"/>
</dbReference>
<keyword evidence="4" id="KW-0762">Sugar transport</keyword>
<name>A0A5E4QQL8_9NEOP</name>
<feature type="transmembrane region" description="Helical" evidence="9">
    <location>
        <begin position="12"/>
        <end position="31"/>
    </location>
</feature>
<keyword evidence="6 9" id="KW-1133">Transmembrane helix</keyword>
<dbReference type="SUPFAM" id="SSF103473">
    <property type="entry name" value="MFS general substrate transporter"/>
    <property type="match status" value="1"/>
</dbReference>
<gene>
    <name evidence="11" type="ORF">LSINAPIS_LOCUS10711</name>
</gene>
<evidence type="ECO:0000256" key="1">
    <source>
        <dbReference type="ARBA" id="ARBA00004651"/>
    </source>
</evidence>
<feature type="transmembrane region" description="Helical" evidence="9">
    <location>
        <begin position="83"/>
        <end position="100"/>
    </location>
</feature>
<dbReference type="InterPro" id="IPR005828">
    <property type="entry name" value="MFS_sugar_transport-like"/>
</dbReference>
<evidence type="ECO:0000256" key="4">
    <source>
        <dbReference type="ARBA" id="ARBA00022597"/>
    </source>
</evidence>
<feature type="transmembrane region" description="Helical" evidence="9">
    <location>
        <begin position="51"/>
        <end position="76"/>
    </location>
</feature>
<dbReference type="InterPro" id="IPR020846">
    <property type="entry name" value="MFS_dom"/>
</dbReference>